<accession>A0A1N7JM16</accession>
<reference evidence="4" key="3">
    <citation type="submission" date="2017-01" db="EMBL/GenBank/DDBJ databases">
        <authorList>
            <person name="Varghese N."/>
            <person name="Submissions S."/>
        </authorList>
    </citation>
    <scope>NUCLEOTIDE SEQUENCE [LARGE SCALE GENOMIC DNA]</scope>
    <source>
        <strain evidence="4">DSM 21068</strain>
    </source>
</reference>
<dbReference type="InterPro" id="IPR051531">
    <property type="entry name" value="N-acetyltransferase"/>
</dbReference>
<feature type="domain" description="N-acetyltransferase" evidence="1">
    <location>
        <begin position="19"/>
        <end position="158"/>
    </location>
</feature>
<evidence type="ECO:0000313" key="5">
    <source>
        <dbReference type="Proteomes" id="UP000238314"/>
    </source>
</evidence>
<organism evidence="3 4">
    <name type="scientific">Chryseobacterium piscicola</name>
    <dbReference type="NCBI Taxonomy" id="551459"/>
    <lineage>
        <taxon>Bacteria</taxon>
        <taxon>Pseudomonadati</taxon>
        <taxon>Bacteroidota</taxon>
        <taxon>Flavobacteriia</taxon>
        <taxon>Flavobacteriales</taxon>
        <taxon>Weeksellaceae</taxon>
        <taxon>Chryseobacterium group</taxon>
        <taxon>Chryseobacterium</taxon>
    </lineage>
</organism>
<dbReference type="PANTHER" id="PTHR43792:SF1">
    <property type="entry name" value="N-ACETYLTRANSFERASE DOMAIN-CONTAINING PROTEIN"/>
    <property type="match status" value="1"/>
</dbReference>
<reference evidence="3" key="2">
    <citation type="submission" date="2017-01" db="EMBL/GenBank/DDBJ databases">
        <authorList>
            <person name="Mah S.A."/>
            <person name="Swanson W.J."/>
            <person name="Moy G.W."/>
            <person name="Vacquier V.D."/>
        </authorList>
    </citation>
    <scope>NUCLEOTIDE SEQUENCE [LARGE SCALE GENOMIC DNA]</scope>
    <source>
        <strain evidence="3">DSM 21068</strain>
    </source>
</reference>
<keyword evidence="5" id="KW-1185">Reference proteome</keyword>
<name>A0A1N7JM16_9FLAO</name>
<evidence type="ECO:0000313" key="2">
    <source>
        <dbReference type="EMBL" id="PQA91386.1"/>
    </source>
</evidence>
<evidence type="ECO:0000259" key="1">
    <source>
        <dbReference type="Pfam" id="PF13302"/>
    </source>
</evidence>
<evidence type="ECO:0000313" key="4">
    <source>
        <dbReference type="Proteomes" id="UP000186246"/>
    </source>
</evidence>
<dbReference type="Gene3D" id="3.40.630.30">
    <property type="match status" value="1"/>
</dbReference>
<dbReference type="SUPFAM" id="SSF55729">
    <property type="entry name" value="Acyl-CoA N-acyltransferases (Nat)"/>
    <property type="match status" value="1"/>
</dbReference>
<dbReference type="InterPro" id="IPR016181">
    <property type="entry name" value="Acyl_CoA_acyltransferase"/>
</dbReference>
<sequence>MILRSNLQKNENNIFETERLIIRLISLHDTQLVFDLYNMPKFIEFIGNRHITNLEAAENYIENKFFPQIDRLGYGNYTIILKEGTIKIGAVGIFEREGLDVADIGFSVLEEFEGKGLMYEAAHKIKEVVMQNFGLKTISAITTKDNFSSQKLIQKLDLKFKNFITLPNEDKELMYFESE</sequence>
<dbReference type="OrthoDB" id="9798081at2"/>
<dbReference type="Proteomes" id="UP000186246">
    <property type="component" value="Unassembled WGS sequence"/>
</dbReference>
<reference evidence="2 5" key="1">
    <citation type="submission" date="2016-11" db="EMBL/GenBank/DDBJ databases">
        <title>Whole genomes of Flavobacteriaceae.</title>
        <authorList>
            <person name="Stine C."/>
            <person name="Li C."/>
            <person name="Tadesse D."/>
        </authorList>
    </citation>
    <scope>NUCLEOTIDE SEQUENCE [LARGE SCALE GENOMIC DNA]</scope>
    <source>
        <strain evidence="2 5">DSM 21068</strain>
    </source>
</reference>
<gene>
    <name evidence="2" type="ORF">B0A70_13040</name>
    <name evidence="3" type="ORF">SAMN05421796_10121</name>
</gene>
<evidence type="ECO:0000313" key="3">
    <source>
        <dbReference type="EMBL" id="SIS50378.1"/>
    </source>
</evidence>
<dbReference type="AlphaFoldDB" id="A0A1N7JM16"/>
<dbReference type="PANTHER" id="PTHR43792">
    <property type="entry name" value="GNAT FAMILY, PUTATIVE (AFU_ORTHOLOGUE AFUA_3G00765)-RELATED-RELATED"/>
    <property type="match status" value="1"/>
</dbReference>
<dbReference type="STRING" id="551459.SAMN05421796_10121"/>
<dbReference type="EMBL" id="FTOJ01000001">
    <property type="protein sequence ID" value="SIS50378.1"/>
    <property type="molecule type" value="Genomic_DNA"/>
</dbReference>
<keyword evidence="3" id="KW-0808">Transferase</keyword>
<dbReference type="Proteomes" id="UP000238314">
    <property type="component" value="Unassembled WGS sequence"/>
</dbReference>
<dbReference type="GO" id="GO:0016747">
    <property type="term" value="F:acyltransferase activity, transferring groups other than amino-acyl groups"/>
    <property type="evidence" value="ECO:0007669"/>
    <property type="project" value="InterPro"/>
</dbReference>
<dbReference type="EMBL" id="MUGO01000019">
    <property type="protein sequence ID" value="PQA91386.1"/>
    <property type="molecule type" value="Genomic_DNA"/>
</dbReference>
<proteinExistence type="predicted"/>
<dbReference type="InterPro" id="IPR000182">
    <property type="entry name" value="GNAT_dom"/>
</dbReference>
<dbReference type="RefSeq" id="WP_076448582.1">
    <property type="nucleotide sequence ID" value="NZ_FTOJ01000001.1"/>
</dbReference>
<dbReference type="Pfam" id="PF13302">
    <property type="entry name" value="Acetyltransf_3"/>
    <property type="match status" value="1"/>
</dbReference>
<protein>
    <submittedName>
        <fullName evidence="2">GNAT family N-acetyltransferase</fullName>
    </submittedName>
    <submittedName>
        <fullName evidence="3">Protein N-acetyltransferase, RimJ/RimL family</fullName>
    </submittedName>
</protein>